<protein>
    <submittedName>
        <fullName evidence="2">NUDIX hydrolase</fullName>
    </submittedName>
</protein>
<dbReference type="RefSeq" id="WP_126041898.1">
    <property type="nucleotide sequence ID" value="NZ_CP034438.1"/>
</dbReference>
<dbReference type="PROSITE" id="PS51462">
    <property type="entry name" value="NUDIX"/>
    <property type="match status" value="1"/>
</dbReference>
<dbReference type="AlphaFoldDB" id="A0A3S8ZBT9"/>
<dbReference type="Gene3D" id="3.90.79.10">
    <property type="entry name" value="Nucleoside Triphosphate Pyrophosphohydrolase"/>
    <property type="match status" value="1"/>
</dbReference>
<feature type="domain" description="Nudix hydrolase" evidence="1">
    <location>
        <begin position="19"/>
        <end position="147"/>
    </location>
</feature>
<dbReference type="Pfam" id="PF00293">
    <property type="entry name" value="NUDIX"/>
    <property type="match status" value="1"/>
</dbReference>
<dbReference type="EMBL" id="CP034438">
    <property type="protein sequence ID" value="AZN30821.1"/>
    <property type="molecule type" value="Genomic_DNA"/>
</dbReference>
<evidence type="ECO:0000259" key="1">
    <source>
        <dbReference type="PROSITE" id="PS51462"/>
    </source>
</evidence>
<reference evidence="2 3" key="1">
    <citation type="submission" date="2018-12" db="EMBL/GenBank/DDBJ databases">
        <title>Complete genome sequence of Flaviflexus salsibiostraticola KCTC 33148.</title>
        <authorList>
            <person name="Bae J.-W."/>
        </authorList>
    </citation>
    <scope>NUCLEOTIDE SEQUENCE [LARGE SCALE GENOMIC DNA]</scope>
    <source>
        <strain evidence="2 3">KCTC 33148</strain>
    </source>
</reference>
<organism evidence="2 3">
    <name type="scientific">Flaviflexus salsibiostraticola</name>
    <dbReference type="NCBI Taxonomy" id="1282737"/>
    <lineage>
        <taxon>Bacteria</taxon>
        <taxon>Bacillati</taxon>
        <taxon>Actinomycetota</taxon>
        <taxon>Actinomycetes</taxon>
        <taxon>Actinomycetales</taxon>
        <taxon>Actinomycetaceae</taxon>
        <taxon>Flaviflexus</taxon>
    </lineage>
</organism>
<dbReference type="SUPFAM" id="SSF55811">
    <property type="entry name" value="Nudix"/>
    <property type="match status" value="1"/>
</dbReference>
<evidence type="ECO:0000313" key="3">
    <source>
        <dbReference type="Proteomes" id="UP000270021"/>
    </source>
</evidence>
<proteinExistence type="predicted"/>
<sequence>MGSSADGIVYCACGHRHWGHAGAAGILAWRDAHDPEVIMQLRAGWSMSGGTWGIPGGAIGYGESPIEGGLREAHEEAGLGPARVWAATTLHHPDWSYTSGIAEASAGQRAIATDHESDAMEWVPWKNLEERLLMPAFKESMPLLEALLGRTLLVVDSDRLPADWERPVADLAASGIPSTILPTEVQDPILAGMAAARDENFERTVALFPDILIEGAEPTIQPTSPTGAIPPSLLGSGTDAVDVTEYRAVFTLGLDITGGHPLDPLAFEALLEEMRRTLR</sequence>
<gene>
    <name evidence="2" type="ORF">EJO69_11295</name>
</gene>
<dbReference type="GO" id="GO:0016787">
    <property type="term" value="F:hydrolase activity"/>
    <property type="evidence" value="ECO:0007669"/>
    <property type="project" value="UniProtKB-KW"/>
</dbReference>
<keyword evidence="3" id="KW-1185">Reference proteome</keyword>
<dbReference type="KEGG" id="fsl:EJO69_11295"/>
<dbReference type="OrthoDB" id="3404294at2"/>
<dbReference type="InterPro" id="IPR000086">
    <property type="entry name" value="NUDIX_hydrolase_dom"/>
</dbReference>
<dbReference type="InterPro" id="IPR015797">
    <property type="entry name" value="NUDIX_hydrolase-like_dom_sf"/>
</dbReference>
<keyword evidence="2" id="KW-0378">Hydrolase</keyword>
<evidence type="ECO:0000313" key="2">
    <source>
        <dbReference type="EMBL" id="AZN30821.1"/>
    </source>
</evidence>
<name>A0A3S8ZBT9_9ACTO</name>
<accession>A0A3S8ZBT9</accession>
<dbReference type="Proteomes" id="UP000270021">
    <property type="component" value="Chromosome"/>
</dbReference>